<gene>
    <name evidence="5" type="ORF">Bca52824_004839</name>
</gene>
<sequence length="103" mass="11917">MNTGHESFGNTLTFYKSYAHLDPEITGIQRNMYLQYGRTRAFPREISCQARDFRFSPSLTNEGGFSYVIFEAVDYDFKTIKLNQLVRSLLSCFDPNKFSVAVH</sequence>
<dbReference type="EMBL" id="JAAMPC010000001">
    <property type="protein sequence ID" value="KAG2333659.1"/>
    <property type="molecule type" value="Genomic_DNA"/>
</dbReference>
<organism evidence="5 6">
    <name type="scientific">Brassica carinata</name>
    <name type="common">Ethiopian mustard</name>
    <name type="synonym">Abyssinian cabbage</name>
    <dbReference type="NCBI Taxonomy" id="52824"/>
    <lineage>
        <taxon>Eukaryota</taxon>
        <taxon>Viridiplantae</taxon>
        <taxon>Streptophyta</taxon>
        <taxon>Embryophyta</taxon>
        <taxon>Tracheophyta</taxon>
        <taxon>Spermatophyta</taxon>
        <taxon>Magnoliopsida</taxon>
        <taxon>eudicotyledons</taxon>
        <taxon>Gunneridae</taxon>
        <taxon>Pentapetalae</taxon>
        <taxon>rosids</taxon>
        <taxon>malvids</taxon>
        <taxon>Brassicales</taxon>
        <taxon>Brassicaceae</taxon>
        <taxon>Brassiceae</taxon>
        <taxon>Brassica</taxon>
    </lineage>
</organism>
<dbReference type="SUPFAM" id="SSF56276">
    <property type="entry name" value="S-adenosylmethionine decarboxylase"/>
    <property type="match status" value="1"/>
</dbReference>
<evidence type="ECO:0000256" key="2">
    <source>
        <dbReference type="ARBA" id="ARBA00008466"/>
    </source>
</evidence>
<accession>A0A8X7WMD5</accession>
<reference evidence="5 6" key="1">
    <citation type="submission" date="2020-02" db="EMBL/GenBank/DDBJ databases">
        <authorList>
            <person name="Ma Q."/>
            <person name="Huang Y."/>
            <person name="Song X."/>
            <person name="Pei D."/>
        </authorList>
    </citation>
    <scope>NUCLEOTIDE SEQUENCE [LARGE SCALE GENOMIC DNA]</scope>
    <source>
        <strain evidence="5">Sxm20200214</strain>
        <tissue evidence="5">Leaf</tissue>
    </source>
</reference>
<dbReference type="Pfam" id="PF01536">
    <property type="entry name" value="SAM_decarbox"/>
    <property type="match status" value="1"/>
</dbReference>
<proteinExistence type="inferred from homology"/>
<comment type="similarity">
    <text evidence="2">Belongs to the eukaryotic AdoMetDC family.</text>
</comment>
<dbReference type="GO" id="GO:0004014">
    <property type="term" value="F:adenosylmethionine decarboxylase activity"/>
    <property type="evidence" value="ECO:0007669"/>
    <property type="project" value="InterPro"/>
</dbReference>
<dbReference type="OrthoDB" id="1068353at2759"/>
<comment type="pathway">
    <text evidence="1">Amine and polyamine biosynthesis; S-adenosylmethioninamine biosynthesis; S-adenosylmethioninamine from S-adenosyl-L-methionine: step 1/1.</text>
</comment>
<dbReference type="Proteomes" id="UP000886595">
    <property type="component" value="Unassembled WGS sequence"/>
</dbReference>
<evidence type="ECO:0000313" key="6">
    <source>
        <dbReference type="Proteomes" id="UP000886595"/>
    </source>
</evidence>
<dbReference type="InterPro" id="IPR048283">
    <property type="entry name" value="AdoMetDC-like"/>
</dbReference>
<dbReference type="AlphaFoldDB" id="A0A8X7WMD5"/>
<comment type="caution">
    <text evidence="5">The sequence shown here is derived from an EMBL/GenBank/DDBJ whole genome shotgun (WGS) entry which is preliminary data.</text>
</comment>
<keyword evidence="6" id="KW-1185">Reference proteome</keyword>
<evidence type="ECO:0000256" key="1">
    <source>
        <dbReference type="ARBA" id="ARBA00004911"/>
    </source>
</evidence>
<dbReference type="GO" id="GO:0008295">
    <property type="term" value="P:spermidine biosynthetic process"/>
    <property type="evidence" value="ECO:0007669"/>
    <property type="project" value="UniProtKB-KW"/>
</dbReference>
<dbReference type="InterPro" id="IPR016067">
    <property type="entry name" value="S-AdoMet_deCO2ase_core"/>
</dbReference>
<protein>
    <submittedName>
        <fullName evidence="5">Uncharacterized protein</fullName>
    </submittedName>
</protein>
<name>A0A8X7WMD5_BRACI</name>
<evidence type="ECO:0000313" key="5">
    <source>
        <dbReference type="EMBL" id="KAG2333659.1"/>
    </source>
</evidence>
<dbReference type="Gene3D" id="3.60.90.10">
    <property type="entry name" value="S-adenosylmethionine decarboxylase"/>
    <property type="match status" value="1"/>
</dbReference>
<keyword evidence="4" id="KW-0620">Polyamine biosynthesis</keyword>
<evidence type="ECO:0000256" key="3">
    <source>
        <dbReference type="ARBA" id="ARBA00023066"/>
    </source>
</evidence>
<keyword evidence="3" id="KW-0745">Spermidine biosynthesis</keyword>
<evidence type="ECO:0000256" key="4">
    <source>
        <dbReference type="ARBA" id="ARBA00023115"/>
    </source>
</evidence>